<name>A0A3B0T3I7_9ZZZZ</name>
<dbReference type="AlphaFoldDB" id="A0A3B0T3I7"/>
<dbReference type="InterPro" id="IPR052952">
    <property type="entry name" value="MFS-Transporter"/>
</dbReference>
<feature type="transmembrane region" description="Helical" evidence="1">
    <location>
        <begin position="6"/>
        <end position="28"/>
    </location>
</feature>
<feature type="transmembrane region" description="Helical" evidence="1">
    <location>
        <begin position="69"/>
        <end position="95"/>
    </location>
</feature>
<keyword evidence="1" id="KW-1133">Transmembrane helix</keyword>
<feature type="transmembrane region" description="Helical" evidence="1">
    <location>
        <begin position="354"/>
        <end position="375"/>
    </location>
</feature>
<feature type="transmembrane region" description="Helical" evidence="1">
    <location>
        <begin position="227"/>
        <end position="251"/>
    </location>
</feature>
<feature type="transmembrane region" description="Helical" evidence="1">
    <location>
        <begin position="40"/>
        <end position="57"/>
    </location>
</feature>
<dbReference type="EMBL" id="UOEI01000665">
    <property type="protein sequence ID" value="VAW09002.1"/>
    <property type="molecule type" value="Genomic_DNA"/>
</dbReference>
<evidence type="ECO:0000259" key="2">
    <source>
        <dbReference type="PROSITE" id="PS50850"/>
    </source>
</evidence>
<keyword evidence="1" id="KW-0812">Transmembrane</keyword>
<proteinExistence type="predicted"/>
<dbReference type="Gene3D" id="1.20.1250.20">
    <property type="entry name" value="MFS general substrate transporter like domains"/>
    <property type="match status" value="2"/>
</dbReference>
<reference evidence="3" key="1">
    <citation type="submission" date="2018-06" db="EMBL/GenBank/DDBJ databases">
        <authorList>
            <person name="Zhirakovskaya E."/>
        </authorList>
    </citation>
    <scope>NUCLEOTIDE SEQUENCE</scope>
</reference>
<gene>
    <name evidence="3" type="ORF">MNBD_ACTINO01-1795</name>
</gene>
<dbReference type="Pfam" id="PF07690">
    <property type="entry name" value="MFS_1"/>
    <property type="match status" value="1"/>
</dbReference>
<dbReference type="InterPro" id="IPR036259">
    <property type="entry name" value="MFS_trans_sf"/>
</dbReference>
<dbReference type="InterPro" id="IPR011701">
    <property type="entry name" value="MFS"/>
</dbReference>
<feature type="transmembrane region" description="Helical" evidence="1">
    <location>
        <begin position="263"/>
        <end position="281"/>
    </location>
</feature>
<organism evidence="3">
    <name type="scientific">hydrothermal vent metagenome</name>
    <dbReference type="NCBI Taxonomy" id="652676"/>
    <lineage>
        <taxon>unclassified sequences</taxon>
        <taxon>metagenomes</taxon>
        <taxon>ecological metagenomes</taxon>
    </lineage>
</organism>
<dbReference type="InterPro" id="IPR020846">
    <property type="entry name" value="MFS_dom"/>
</dbReference>
<dbReference type="SUPFAM" id="SSF103473">
    <property type="entry name" value="MFS general substrate transporter"/>
    <property type="match status" value="1"/>
</dbReference>
<accession>A0A3B0T3I7</accession>
<feature type="transmembrane region" description="Helical" evidence="1">
    <location>
        <begin position="158"/>
        <end position="177"/>
    </location>
</feature>
<feature type="transmembrane region" description="Helical" evidence="1">
    <location>
        <begin position="287"/>
        <end position="316"/>
    </location>
</feature>
<dbReference type="GO" id="GO:0022857">
    <property type="term" value="F:transmembrane transporter activity"/>
    <property type="evidence" value="ECO:0007669"/>
    <property type="project" value="InterPro"/>
</dbReference>
<feature type="transmembrane region" description="Helical" evidence="1">
    <location>
        <begin position="328"/>
        <end position="348"/>
    </location>
</feature>
<feature type="domain" description="Major facilitator superfamily (MFS) profile" evidence="2">
    <location>
        <begin position="1"/>
        <end position="380"/>
    </location>
</feature>
<sequence length="386" mass="39959">MFTGLLFSAMGVGTFASLSLGIIAVIFIEDLGISRAQLGLAFAVNTVGAAVLSPFVGRLTDRIGGRSSLIVVALASATSFVLLGVASSLLVLLVASTIGAVAQSNANPATNKLIAEDLPAGSQGIVTGIKQSGVQAFVFVGGAIVPAMALMWGRWSAYMLFAVFAVGLAAVAWIFLPRATADDGVAWVRDSSRLPSDIWWITAYGFLLGFGGSVTVLYALFTTERLGRSVVVGGAVVAVVGVTAMPARIAWAHYAERRHAYRLSLIVIALLAIAGSAALIMSSSSEWWWLVWVAAVLTGIGPSSWNSVGMLGLIVFAGPSAAGRASGVVLFGFLIGLGAGPPLFGWMVDVTGDYTGVWIMSLVAFVAGLVTVLLWSPQERSSEAVS</sequence>
<evidence type="ECO:0000256" key="1">
    <source>
        <dbReference type="SAM" id="Phobius"/>
    </source>
</evidence>
<evidence type="ECO:0000313" key="3">
    <source>
        <dbReference type="EMBL" id="VAW09002.1"/>
    </source>
</evidence>
<feature type="transmembrane region" description="Helical" evidence="1">
    <location>
        <begin position="198"/>
        <end position="221"/>
    </location>
</feature>
<keyword evidence="1" id="KW-0472">Membrane</keyword>
<dbReference type="PANTHER" id="PTHR23527:SF1">
    <property type="entry name" value="BLL3282 PROTEIN"/>
    <property type="match status" value="1"/>
</dbReference>
<protein>
    <recommendedName>
        <fullName evidence="2">Major facilitator superfamily (MFS) profile domain-containing protein</fullName>
    </recommendedName>
</protein>
<dbReference type="PROSITE" id="PS50850">
    <property type="entry name" value="MFS"/>
    <property type="match status" value="1"/>
</dbReference>
<dbReference type="PANTHER" id="PTHR23527">
    <property type="entry name" value="BLL3282 PROTEIN"/>
    <property type="match status" value="1"/>
</dbReference>